<feature type="transmembrane region" description="Helical" evidence="2">
    <location>
        <begin position="39"/>
        <end position="60"/>
    </location>
</feature>
<feature type="compositionally biased region" description="Polar residues" evidence="1">
    <location>
        <begin position="190"/>
        <end position="200"/>
    </location>
</feature>
<protein>
    <submittedName>
        <fullName evidence="3">Uncharacterized protein</fullName>
    </submittedName>
</protein>
<keyword evidence="2" id="KW-0812">Transmembrane</keyword>
<dbReference type="AlphaFoldDB" id="A0A4C2A3F3"/>
<gene>
    <name evidence="3" type="ORF">EVAR_16281_1</name>
</gene>
<dbReference type="EMBL" id="BGZK01002415">
    <property type="protein sequence ID" value="GBP93763.1"/>
    <property type="molecule type" value="Genomic_DNA"/>
</dbReference>
<evidence type="ECO:0000256" key="2">
    <source>
        <dbReference type="SAM" id="Phobius"/>
    </source>
</evidence>
<feature type="transmembrane region" description="Helical" evidence="2">
    <location>
        <begin position="92"/>
        <end position="112"/>
    </location>
</feature>
<accession>A0A4C2A3F3</accession>
<evidence type="ECO:0000313" key="4">
    <source>
        <dbReference type="Proteomes" id="UP000299102"/>
    </source>
</evidence>
<organism evidence="3 4">
    <name type="scientific">Eumeta variegata</name>
    <name type="common">Bagworm moth</name>
    <name type="synonym">Eumeta japonica</name>
    <dbReference type="NCBI Taxonomy" id="151549"/>
    <lineage>
        <taxon>Eukaryota</taxon>
        <taxon>Metazoa</taxon>
        <taxon>Ecdysozoa</taxon>
        <taxon>Arthropoda</taxon>
        <taxon>Hexapoda</taxon>
        <taxon>Insecta</taxon>
        <taxon>Pterygota</taxon>
        <taxon>Neoptera</taxon>
        <taxon>Endopterygota</taxon>
        <taxon>Lepidoptera</taxon>
        <taxon>Glossata</taxon>
        <taxon>Ditrysia</taxon>
        <taxon>Tineoidea</taxon>
        <taxon>Psychidae</taxon>
        <taxon>Oiketicinae</taxon>
        <taxon>Eumeta</taxon>
    </lineage>
</organism>
<sequence>MSVAASSTEAEYMALFETGSSLHTQLSSGLRSERSRSSAVSAVVFLCFLYSTLCVECAAVRRATLVFVRFSAIHAGAAIPSQRGRAERCVRVTFALALGAIVAALPCSARVLRVLFTLGSSVYHRTQLTYCTVVTSLHSTRRVGAFSHRLDTLVDIAIIDGTKLHAFLTKHGFLQLLKEFKVYYASPISSEQQAPGSNSETDIETIPRK</sequence>
<proteinExistence type="predicted"/>
<evidence type="ECO:0000313" key="3">
    <source>
        <dbReference type="EMBL" id="GBP93763.1"/>
    </source>
</evidence>
<evidence type="ECO:0000256" key="1">
    <source>
        <dbReference type="SAM" id="MobiDB-lite"/>
    </source>
</evidence>
<name>A0A4C2A3F3_EUMVA</name>
<feature type="region of interest" description="Disordered" evidence="1">
    <location>
        <begin position="190"/>
        <end position="209"/>
    </location>
</feature>
<keyword evidence="2" id="KW-0472">Membrane</keyword>
<keyword evidence="4" id="KW-1185">Reference proteome</keyword>
<dbReference type="Proteomes" id="UP000299102">
    <property type="component" value="Unassembled WGS sequence"/>
</dbReference>
<reference evidence="3 4" key="1">
    <citation type="journal article" date="2019" name="Commun. Biol.">
        <title>The bagworm genome reveals a unique fibroin gene that provides high tensile strength.</title>
        <authorList>
            <person name="Kono N."/>
            <person name="Nakamura H."/>
            <person name="Ohtoshi R."/>
            <person name="Tomita M."/>
            <person name="Numata K."/>
            <person name="Arakawa K."/>
        </authorList>
    </citation>
    <scope>NUCLEOTIDE SEQUENCE [LARGE SCALE GENOMIC DNA]</scope>
</reference>
<comment type="caution">
    <text evidence="3">The sequence shown here is derived from an EMBL/GenBank/DDBJ whole genome shotgun (WGS) entry which is preliminary data.</text>
</comment>
<keyword evidence="2" id="KW-1133">Transmembrane helix</keyword>